<organism evidence="3 4">
    <name type="scientific">Aaosphaeria arxii CBS 175.79</name>
    <dbReference type="NCBI Taxonomy" id="1450172"/>
    <lineage>
        <taxon>Eukaryota</taxon>
        <taxon>Fungi</taxon>
        <taxon>Dikarya</taxon>
        <taxon>Ascomycota</taxon>
        <taxon>Pezizomycotina</taxon>
        <taxon>Dothideomycetes</taxon>
        <taxon>Pleosporomycetidae</taxon>
        <taxon>Pleosporales</taxon>
        <taxon>Pleosporales incertae sedis</taxon>
        <taxon>Aaosphaeria</taxon>
    </lineage>
</organism>
<evidence type="ECO:0000256" key="1">
    <source>
        <dbReference type="SAM" id="MobiDB-lite"/>
    </source>
</evidence>
<proteinExistence type="predicted"/>
<dbReference type="RefSeq" id="XP_033387804.1">
    <property type="nucleotide sequence ID" value="XM_033523234.1"/>
</dbReference>
<dbReference type="Proteomes" id="UP000799778">
    <property type="component" value="Unassembled WGS sequence"/>
</dbReference>
<accession>A0A6A5Y1M6</accession>
<dbReference type="Pfam" id="PF01926">
    <property type="entry name" value="MMR_HSR1"/>
    <property type="match status" value="1"/>
</dbReference>
<dbReference type="EMBL" id="ML978067">
    <property type="protein sequence ID" value="KAF2019465.1"/>
    <property type="molecule type" value="Genomic_DNA"/>
</dbReference>
<feature type="domain" description="G" evidence="2">
    <location>
        <begin position="39"/>
        <end position="101"/>
    </location>
</feature>
<dbReference type="InterPro" id="IPR027417">
    <property type="entry name" value="P-loop_NTPase"/>
</dbReference>
<dbReference type="GO" id="GO:0005525">
    <property type="term" value="F:GTP binding"/>
    <property type="evidence" value="ECO:0007669"/>
    <property type="project" value="InterPro"/>
</dbReference>
<evidence type="ECO:0000259" key="2">
    <source>
        <dbReference type="Pfam" id="PF01926"/>
    </source>
</evidence>
<dbReference type="InterPro" id="IPR006073">
    <property type="entry name" value="GTP-bd"/>
</dbReference>
<dbReference type="GeneID" id="54280631"/>
<keyword evidence="4" id="KW-1185">Reference proteome</keyword>
<reference evidence="3" key="1">
    <citation type="journal article" date="2020" name="Stud. Mycol.">
        <title>101 Dothideomycetes genomes: a test case for predicting lifestyles and emergence of pathogens.</title>
        <authorList>
            <person name="Haridas S."/>
            <person name="Albert R."/>
            <person name="Binder M."/>
            <person name="Bloem J."/>
            <person name="Labutti K."/>
            <person name="Salamov A."/>
            <person name="Andreopoulos B."/>
            <person name="Baker S."/>
            <person name="Barry K."/>
            <person name="Bills G."/>
            <person name="Bluhm B."/>
            <person name="Cannon C."/>
            <person name="Castanera R."/>
            <person name="Culley D."/>
            <person name="Daum C."/>
            <person name="Ezra D."/>
            <person name="Gonzalez J."/>
            <person name="Henrissat B."/>
            <person name="Kuo A."/>
            <person name="Liang C."/>
            <person name="Lipzen A."/>
            <person name="Lutzoni F."/>
            <person name="Magnuson J."/>
            <person name="Mondo S."/>
            <person name="Nolan M."/>
            <person name="Ohm R."/>
            <person name="Pangilinan J."/>
            <person name="Park H.-J."/>
            <person name="Ramirez L."/>
            <person name="Alfaro M."/>
            <person name="Sun H."/>
            <person name="Tritt A."/>
            <person name="Yoshinaga Y."/>
            <person name="Zwiers L.-H."/>
            <person name="Turgeon B."/>
            <person name="Goodwin S."/>
            <person name="Spatafora J."/>
            <person name="Crous P."/>
            <person name="Grigoriev I."/>
        </authorList>
    </citation>
    <scope>NUCLEOTIDE SEQUENCE</scope>
    <source>
        <strain evidence="3">CBS 175.79</strain>
    </source>
</reference>
<sequence>MDITSKTPLRSIADGWRKLSSRVCNALSDKAANMGADLIIVTGATGVGKSAFIKSVTGSNVYVSSTLQSGTRTTALVPTIINGKKYIFLDMPGFSAADMDDREIFYLLMTAMATIQPYVKFRGLIYVDKFDDDRSTKSQKMVLTWLQHFCGNDYMPNVTIVSTKWDRKDDAGIEEKLDRYSQWCESDLIRPLLLNGAESFHHGLIQDGDRKRGLDIGRNAEGRAREARAMIHERYHDASELRLKIYTEIADGQSIDATSAGRWLRSATKGSSNATAPDQGKSRQYLNESLHSNG</sequence>
<dbReference type="OrthoDB" id="8954335at2759"/>
<name>A0A6A5Y1M6_9PLEO</name>
<gene>
    <name evidence="3" type="ORF">BU24DRAFT_340628</name>
</gene>
<dbReference type="AlphaFoldDB" id="A0A6A5Y1M6"/>
<feature type="region of interest" description="Disordered" evidence="1">
    <location>
        <begin position="268"/>
        <end position="294"/>
    </location>
</feature>
<evidence type="ECO:0000313" key="3">
    <source>
        <dbReference type="EMBL" id="KAF2019465.1"/>
    </source>
</evidence>
<dbReference type="SUPFAM" id="SSF52540">
    <property type="entry name" value="P-loop containing nucleoside triphosphate hydrolases"/>
    <property type="match status" value="1"/>
</dbReference>
<protein>
    <recommendedName>
        <fullName evidence="2">G domain-containing protein</fullName>
    </recommendedName>
</protein>
<evidence type="ECO:0000313" key="4">
    <source>
        <dbReference type="Proteomes" id="UP000799778"/>
    </source>
</evidence>
<dbReference type="Gene3D" id="3.40.50.300">
    <property type="entry name" value="P-loop containing nucleotide triphosphate hydrolases"/>
    <property type="match status" value="1"/>
</dbReference>